<dbReference type="FunFam" id="3.30.70.360:FF:000001">
    <property type="entry name" value="N-acetyldiaminopimelate deacetylase"/>
    <property type="match status" value="1"/>
</dbReference>
<dbReference type="GO" id="GO:0019877">
    <property type="term" value="P:diaminopimelate biosynthetic process"/>
    <property type="evidence" value="ECO:0007669"/>
    <property type="project" value="UniProtKB-ARBA"/>
</dbReference>
<dbReference type="EMBL" id="NFIE01000009">
    <property type="protein sequence ID" value="OUN88759.1"/>
    <property type="molecule type" value="Genomic_DNA"/>
</dbReference>
<feature type="binding site" evidence="2">
    <location>
        <position position="166"/>
    </location>
    <ligand>
        <name>Mn(2+)</name>
        <dbReference type="ChEBI" id="CHEBI:29035"/>
        <label>2</label>
    </ligand>
</feature>
<dbReference type="RefSeq" id="WP_094335417.1">
    <property type="nucleotide sequence ID" value="NZ_NFIE01000009.1"/>
</dbReference>
<feature type="binding site" evidence="2">
    <location>
        <position position="365"/>
    </location>
    <ligand>
        <name>Mn(2+)</name>
        <dbReference type="ChEBI" id="CHEBI:29035"/>
        <label>2</label>
    </ligand>
</feature>
<dbReference type="SUPFAM" id="SSF55031">
    <property type="entry name" value="Bacterial exopeptidase dimerisation domain"/>
    <property type="match status" value="1"/>
</dbReference>
<organism evidence="4 5">
    <name type="scientific">[Collinsella] massiliensis</name>
    <dbReference type="NCBI Taxonomy" id="1232426"/>
    <lineage>
        <taxon>Bacteria</taxon>
        <taxon>Bacillati</taxon>
        <taxon>Actinomycetota</taxon>
        <taxon>Coriobacteriia</taxon>
        <taxon>Coriobacteriales</taxon>
        <taxon>Coriobacteriaceae</taxon>
        <taxon>Enorma</taxon>
    </lineage>
</organism>
<proteinExistence type="predicted"/>
<keyword evidence="1 4" id="KW-0378">Hydrolase</keyword>
<dbReference type="CDD" id="cd03886">
    <property type="entry name" value="M20_Acy1"/>
    <property type="match status" value="1"/>
</dbReference>
<feature type="domain" description="Peptidase M20 dimerisation" evidence="3">
    <location>
        <begin position="190"/>
        <end position="285"/>
    </location>
</feature>
<dbReference type="InterPro" id="IPR011650">
    <property type="entry name" value="Peptidase_M20_dimer"/>
</dbReference>
<evidence type="ECO:0000256" key="1">
    <source>
        <dbReference type="ARBA" id="ARBA00022801"/>
    </source>
</evidence>
<dbReference type="Gene3D" id="3.30.70.360">
    <property type="match status" value="1"/>
</dbReference>
<dbReference type="GO" id="GO:0046872">
    <property type="term" value="F:metal ion binding"/>
    <property type="evidence" value="ECO:0007669"/>
    <property type="project" value="UniProtKB-KW"/>
</dbReference>
<evidence type="ECO:0000313" key="5">
    <source>
        <dbReference type="Proteomes" id="UP000195781"/>
    </source>
</evidence>
<comment type="caution">
    <text evidence="4">The sequence shown here is derived from an EMBL/GenBank/DDBJ whole genome shotgun (WGS) entry which is preliminary data.</text>
</comment>
<feature type="binding site" evidence="2">
    <location>
        <position position="101"/>
    </location>
    <ligand>
        <name>Mn(2+)</name>
        <dbReference type="ChEBI" id="CHEBI:29035"/>
        <label>2</label>
    </ligand>
</feature>
<keyword evidence="2" id="KW-0464">Manganese</keyword>
<comment type="cofactor">
    <cofactor evidence="2">
        <name>Mn(2+)</name>
        <dbReference type="ChEBI" id="CHEBI:29035"/>
    </cofactor>
    <text evidence="2">The Mn(2+) ion enhances activity.</text>
</comment>
<keyword evidence="2" id="KW-0479">Metal-binding</keyword>
<sequence length="405" mass="43551">MESLLAEVESIRDELVADRRWLHQHPETGYDLPETVAYVRGRLEEMGYEVEEPIESGLVCCVGDTTGPCFLLRADMDALPLEEQTGLPFAATNGNMHACGHDFHTAMLLGAAQILKRHEAELPGCVKIVFQPDEEATDPRETLGNEALCDAGVLENPKVGAAAGMHLCPVGVPVGTVGSITGTAFFSVDDVEIEILGTGAHGAQPQKGVDPLNIMSHIHIALQEVLAREVNPYEACVLTFGTMGGGTAANIIPERAHMLGSLRTTNEETRQRLHERITAIVEHTAAAFGGEAHVAFLRGLPTVYNDPALTEELEGCYERYTGRRALRLSEPFSGSDDFGCMSHRVPSTYFLLGSTPEGSEEFPLHSPYIVFDEGILATGCSLLVSAAMGWLEDRARGAGDAPAEA</sequence>
<feature type="binding site" evidence="2">
    <location>
        <position position="99"/>
    </location>
    <ligand>
        <name>Mn(2+)</name>
        <dbReference type="ChEBI" id="CHEBI:29035"/>
        <label>2</label>
    </ligand>
</feature>
<dbReference type="Pfam" id="PF07687">
    <property type="entry name" value="M20_dimer"/>
    <property type="match status" value="1"/>
</dbReference>
<dbReference type="OrthoDB" id="9777385at2"/>
<dbReference type="PANTHER" id="PTHR11014:SF63">
    <property type="entry name" value="METALLOPEPTIDASE, PUTATIVE (AFU_ORTHOLOGUE AFUA_6G09600)-RELATED"/>
    <property type="match status" value="1"/>
</dbReference>
<evidence type="ECO:0000313" key="4">
    <source>
        <dbReference type="EMBL" id="OUN88759.1"/>
    </source>
</evidence>
<dbReference type="PANTHER" id="PTHR11014">
    <property type="entry name" value="PEPTIDASE M20 FAMILY MEMBER"/>
    <property type="match status" value="1"/>
</dbReference>
<protein>
    <submittedName>
        <fullName evidence="4">Amidohydrolase</fullName>
    </submittedName>
</protein>
<evidence type="ECO:0000259" key="3">
    <source>
        <dbReference type="Pfam" id="PF07687"/>
    </source>
</evidence>
<keyword evidence="5" id="KW-1185">Reference proteome</keyword>
<dbReference type="Pfam" id="PF01546">
    <property type="entry name" value="Peptidase_M20"/>
    <property type="match status" value="1"/>
</dbReference>
<dbReference type="Proteomes" id="UP000195781">
    <property type="component" value="Unassembled WGS sequence"/>
</dbReference>
<dbReference type="SUPFAM" id="SSF53187">
    <property type="entry name" value="Zn-dependent exopeptidases"/>
    <property type="match status" value="1"/>
</dbReference>
<dbReference type="PIRSF" id="PIRSF005962">
    <property type="entry name" value="Pept_M20D_amidohydro"/>
    <property type="match status" value="1"/>
</dbReference>
<name>A0A1Y3Y058_9ACTN</name>
<dbReference type="AlphaFoldDB" id="A0A1Y3Y058"/>
<accession>A0A1Y3Y058</accession>
<dbReference type="InterPro" id="IPR002933">
    <property type="entry name" value="Peptidase_M20"/>
</dbReference>
<evidence type="ECO:0000256" key="2">
    <source>
        <dbReference type="PIRSR" id="PIRSR005962-1"/>
    </source>
</evidence>
<dbReference type="GO" id="GO:0050118">
    <property type="term" value="F:N-acetyldiaminopimelate deacetylase activity"/>
    <property type="evidence" value="ECO:0007669"/>
    <property type="project" value="UniProtKB-ARBA"/>
</dbReference>
<reference evidence="5" key="1">
    <citation type="submission" date="2017-04" db="EMBL/GenBank/DDBJ databases">
        <title>Function of individual gut microbiota members based on whole genome sequencing of pure cultures obtained from chicken caecum.</title>
        <authorList>
            <person name="Medvecky M."/>
            <person name="Cejkova D."/>
            <person name="Polansky O."/>
            <person name="Karasova D."/>
            <person name="Kubasova T."/>
            <person name="Cizek A."/>
            <person name="Rychlik I."/>
        </authorList>
    </citation>
    <scope>NUCLEOTIDE SEQUENCE [LARGE SCALE GENOMIC DNA]</scope>
    <source>
        <strain evidence="5">An5</strain>
    </source>
</reference>
<dbReference type="InterPro" id="IPR036264">
    <property type="entry name" value="Bact_exopeptidase_dim_dom"/>
</dbReference>
<dbReference type="Gene3D" id="3.40.630.10">
    <property type="entry name" value="Zn peptidases"/>
    <property type="match status" value="1"/>
</dbReference>
<dbReference type="NCBIfam" id="TIGR01891">
    <property type="entry name" value="amidohydrolases"/>
    <property type="match status" value="1"/>
</dbReference>
<dbReference type="InterPro" id="IPR017439">
    <property type="entry name" value="Amidohydrolase"/>
</dbReference>
<feature type="binding site" evidence="2">
    <location>
        <position position="135"/>
    </location>
    <ligand>
        <name>Mn(2+)</name>
        <dbReference type="ChEBI" id="CHEBI:29035"/>
        <label>2</label>
    </ligand>
</feature>
<gene>
    <name evidence="4" type="ORF">B5G02_05085</name>
</gene>